<organism evidence="1 2">
    <name type="scientific">Thelephora ganbajun</name>
    <name type="common">Ganba fungus</name>
    <dbReference type="NCBI Taxonomy" id="370292"/>
    <lineage>
        <taxon>Eukaryota</taxon>
        <taxon>Fungi</taxon>
        <taxon>Dikarya</taxon>
        <taxon>Basidiomycota</taxon>
        <taxon>Agaricomycotina</taxon>
        <taxon>Agaricomycetes</taxon>
        <taxon>Thelephorales</taxon>
        <taxon>Thelephoraceae</taxon>
        <taxon>Thelephora</taxon>
    </lineage>
</organism>
<name>A0ACB6Z880_THEGA</name>
<comment type="caution">
    <text evidence="1">The sequence shown here is derived from an EMBL/GenBank/DDBJ whole genome shotgun (WGS) entry which is preliminary data.</text>
</comment>
<sequence>MSLEWQNPPDADVILRASGGKEFHVHKLILSLASSVFRDTFSVPLPTPTESPGLPIVDVHDPPEAFEIFLQIIYPTRNPPINDVETLASVLTLADKYDAKAVLDAHKDYLPSMCISSPPIHIYAILCACGREKEAEAAARRVSLASLTSLSGPLLHLMAIEHYQRLVRFIVARDTKMREIASRHQADIIDRQAHRRRSDCDNLVHDLYASAVVAALRDAFEANPYVQVIEALSIVASARSVFTPCRDSCIYGVLGLRKYAEGLLEELVKVAEALPWEG</sequence>
<dbReference type="EMBL" id="MU118079">
    <property type="protein sequence ID" value="KAF9645737.1"/>
    <property type="molecule type" value="Genomic_DNA"/>
</dbReference>
<protein>
    <submittedName>
        <fullName evidence="1">Uncharacterized protein</fullName>
    </submittedName>
</protein>
<evidence type="ECO:0000313" key="1">
    <source>
        <dbReference type="EMBL" id="KAF9645737.1"/>
    </source>
</evidence>
<keyword evidence="2" id="KW-1185">Reference proteome</keyword>
<reference evidence="1" key="1">
    <citation type="submission" date="2019-10" db="EMBL/GenBank/DDBJ databases">
        <authorList>
            <consortium name="DOE Joint Genome Institute"/>
            <person name="Kuo A."/>
            <person name="Miyauchi S."/>
            <person name="Kiss E."/>
            <person name="Drula E."/>
            <person name="Kohler A."/>
            <person name="Sanchez-Garcia M."/>
            <person name="Andreopoulos B."/>
            <person name="Barry K.W."/>
            <person name="Bonito G."/>
            <person name="Buee M."/>
            <person name="Carver A."/>
            <person name="Chen C."/>
            <person name="Cichocki N."/>
            <person name="Clum A."/>
            <person name="Culley D."/>
            <person name="Crous P.W."/>
            <person name="Fauchery L."/>
            <person name="Girlanda M."/>
            <person name="Hayes R."/>
            <person name="Keri Z."/>
            <person name="Labutti K."/>
            <person name="Lipzen A."/>
            <person name="Lombard V."/>
            <person name="Magnuson J."/>
            <person name="Maillard F."/>
            <person name="Morin E."/>
            <person name="Murat C."/>
            <person name="Nolan M."/>
            <person name="Ohm R."/>
            <person name="Pangilinan J."/>
            <person name="Pereira M."/>
            <person name="Perotto S."/>
            <person name="Peter M."/>
            <person name="Riley R."/>
            <person name="Sitrit Y."/>
            <person name="Stielow B."/>
            <person name="Szollosi G."/>
            <person name="Zifcakova L."/>
            <person name="Stursova M."/>
            <person name="Spatafora J.W."/>
            <person name="Tedersoo L."/>
            <person name="Vaario L.-M."/>
            <person name="Yamada A."/>
            <person name="Yan M."/>
            <person name="Wang P."/>
            <person name="Xu J."/>
            <person name="Bruns T."/>
            <person name="Baldrian P."/>
            <person name="Vilgalys R."/>
            <person name="Henrissat B."/>
            <person name="Grigoriev I.V."/>
            <person name="Hibbett D."/>
            <person name="Nagy L.G."/>
            <person name="Martin F.M."/>
        </authorList>
    </citation>
    <scope>NUCLEOTIDE SEQUENCE</scope>
    <source>
        <strain evidence="1">P2</strain>
    </source>
</reference>
<gene>
    <name evidence="1" type="ORF">BDM02DRAFT_3172725</name>
</gene>
<evidence type="ECO:0000313" key="2">
    <source>
        <dbReference type="Proteomes" id="UP000886501"/>
    </source>
</evidence>
<proteinExistence type="predicted"/>
<reference evidence="1" key="2">
    <citation type="journal article" date="2020" name="Nat. Commun.">
        <title>Large-scale genome sequencing of mycorrhizal fungi provides insights into the early evolution of symbiotic traits.</title>
        <authorList>
            <person name="Miyauchi S."/>
            <person name="Kiss E."/>
            <person name="Kuo A."/>
            <person name="Drula E."/>
            <person name="Kohler A."/>
            <person name="Sanchez-Garcia M."/>
            <person name="Morin E."/>
            <person name="Andreopoulos B."/>
            <person name="Barry K.W."/>
            <person name="Bonito G."/>
            <person name="Buee M."/>
            <person name="Carver A."/>
            <person name="Chen C."/>
            <person name="Cichocki N."/>
            <person name="Clum A."/>
            <person name="Culley D."/>
            <person name="Crous P.W."/>
            <person name="Fauchery L."/>
            <person name="Girlanda M."/>
            <person name="Hayes R.D."/>
            <person name="Keri Z."/>
            <person name="LaButti K."/>
            <person name="Lipzen A."/>
            <person name="Lombard V."/>
            <person name="Magnuson J."/>
            <person name="Maillard F."/>
            <person name="Murat C."/>
            <person name="Nolan M."/>
            <person name="Ohm R.A."/>
            <person name="Pangilinan J."/>
            <person name="Pereira M.F."/>
            <person name="Perotto S."/>
            <person name="Peter M."/>
            <person name="Pfister S."/>
            <person name="Riley R."/>
            <person name="Sitrit Y."/>
            <person name="Stielow J.B."/>
            <person name="Szollosi G."/>
            <person name="Zifcakova L."/>
            <person name="Stursova M."/>
            <person name="Spatafora J.W."/>
            <person name="Tedersoo L."/>
            <person name="Vaario L.M."/>
            <person name="Yamada A."/>
            <person name="Yan M."/>
            <person name="Wang P."/>
            <person name="Xu J."/>
            <person name="Bruns T."/>
            <person name="Baldrian P."/>
            <person name="Vilgalys R."/>
            <person name="Dunand C."/>
            <person name="Henrissat B."/>
            <person name="Grigoriev I.V."/>
            <person name="Hibbett D."/>
            <person name="Nagy L.G."/>
            <person name="Martin F.M."/>
        </authorList>
    </citation>
    <scope>NUCLEOTIDE SEQUENCE</scope>
    <source>
        <strain evidence="1">P2</strain>
    </source>
</reference>
<dbReference type="Proteomes" id="UP000886501">
    <property type="component" value="Unassembled WGS sequence"/>
</dbReference>
<accession>A0ACB6Z880</accession>